<dbReference type="PANTHER" id="PTHR35332">
    <property type="entry name" value="REGULATION OF ENOLASE PROTEIN 1"/>
    <property type="match status" value="1"/>
</dbReference>
<name>A0ABW4YQ40_9BACL</name>
<dbReference type="PANTHER" id="PTHR35332:SF2">
    <property type="entry name" value="REGULATION OF ENOLASE PROTEIN 1"/>
    <property type="match status" value="1"/>
</dbReference>
<dbReference type="EMBL" id="JBHUHO010000047">
    <property type="protein sequence ID" value="MFD2117865.1"/>
    <property type="molecule type" value="Genomic_DNA"/>
</dbReference>
<accession>A0ABW4YQ40</accession>
<proteinExistence type="predicted"/>
<evidence type="ECO:0000313" key="1">
    <source>
        <dbReference type="EMBL" id="MFD2117865.1"/>
    </source>
</evidence>
<evidence type="ECO:0000313" key="2">
    <source>
        <dbReference type="Proteomes" id="UP001597362"/>
    </source>
</evidence>
<organism evidence="1 2">
    <name type="scientific">Paenibacillus yanchengensis</name>
    <dbReference type="NCBI Taxonomy" id="2035833"/>
    <lineage>
        <taxon>Bacteria</taxon>
        <taxon>Bacillati</taxon>
        <taxon>Bacillota</taxon>
        <taxon>Bacilli</taxon>
        <taxon>Bacillales</taxon>
        <taxon>Paenibacillaceae</taxon>
        <taxon>Paenibacillus</taxon>
    </lineage>
</organism>
<dbReference type="Pfam" id="PF07081">
    <property type="entry name" value="DUF1349"/>
    <property type="match status" value="1"/>
</dbReference>
<dbReference type="InterPro" id="IPR013320">
    <property type="entry name" value="ConA-like_dom_sf"/>
</dbReference>
<dbReference type="SUPFAM" id="SSF49899">
    <property type="entry name" value="Concanavalin A-like lectins/glucanases"/>
    <property type="match status" value="1"/>
</dbReference>
<reference evidence="2" key="1">
    <citation type="journal article" date="2019" name="Int. J. Syst. Evol. Microbiol.">
        <title>The Global Catalogue of Microorganisms (GCM) 10K type strain sequencing project: providing services to taxonomists for standard genome sequencing and annotation.</title>
        <authorList>
            <consortium name="The Broad Institute Genomics Platform"/>
            <consortium name="The Broad Institute Genome Sequencing Center for Infectious Disease"/>
            <person name="Wu L."/>
            <person name="Ma J."/>
        </authorList>
    </citation>
    <scope>NUCLEOTIDE SEQUENCE [LARGE SCALE GENOMIC DNA]</scope>
    <source>
        <strain evidence="2">GH52</strain>
    </source>
</reference>
<dbReference type="Gene3D" id="2.60.120.200">
    <property type="match status" value="1"/>
</dbReference>
<sequence>MKRNVFLPNDRTQLKWINEPSSWKFNEQDQLVIDAPAKADFFCDPAGQHFANSAPFLYLELDQSFELTTELTVNMKEKYDSGCLMIMIDANNWAKLCYEFNGKHASIVTVVTRDGVSDDCYSEQVYSDHPFLKMTSNNKVIHFYFSEDGIDWTMIRYFALPSKQQAVKAGVVAQSPQGPGCHMTFCQLQLETVN</sequence>
<dbReference type="InterPro" id="IPR009784">
    <property type="entry name" value="DUF1349"/>
</dbReference>
<dbReference type="RefSeq" id="WP_377775217.1">
    <property type="nucleotide sequence ID" value="NZ_JBHUHO010000047.1"/>
</dbReference>
<dbReference type="Proteomes" id="UP001597362">
    <property type="component" value="Unassembled WGS sequence"/>
</dbReference>
<protein>
    <submittedName>
        <fullName evidence="1">DUF1349 domain-containing protein</fullName>
    </submittedName>
</protein>
<gene>
    <name evidence="1" type="ORF">ACFSJH_19205</name>
</gene>
<keyword evidence="2" id="KW-1185">Reference proteome</keyword>
<comment type="caution">
    <text evidence="1">The sequence shown here is derived from an EMBL/GenBank/DDBJ whole genome shotgun (WGS) entry which is preliminary data.</text>
</comment>